<reference evidence="1" key="1">
    <citation type="submission" date="2006-10" db="EMBL/GenBank/DDBJ databases">
        <authorList>
            <person name="Amadeo P."/>
            <person name="Zhao Q."/>
            <person name="Wortman J."/>
            <person name="Fraser-Liggett C."/>
            <person name="Carlton J."/>
        </authorList>
    </citation>
    <scope>NUCLEOTIDE SEQUENCE</scope>
    <source>
        <strain evidence="1">G3</strain>
    </source>
</reference>
<gene>
    <name evidence="1" type="ORF">TVAG_120860</name>
</gene>
<dbReference type="EMBL" id="DS113177">
    <property type="protein sequence ID" value="EAY23748.1"/>
    <property type="molecule type" value="Genomic_DNA"/>
</dbReference>
<dbReference type="Proteomes" id="UP000001542">
    <property type="component" value="Unassembled WGS sequence"/>
</dbReference>
<accession>A2D7N1</accession>
<dbReference type="InParanoid" id="A2D7N1"/>
<evidence type="ECO:0000313" key="1">
    <source>
        <dbReference type="EMBL" id="EAY23748.1"/>
    </source>
</evidence>
<dbReference type="RefSeq" id="XP_001276996.1">
    <property type="nucleotide sequence ID" value="XM_001276995.1"/>
</dbReference>
<dbReference type="SMR" id="A2D7N1"/>
<organism evidence="1 2">
    <name type="scientific">Trichomonas vaginalis (strain ATCC PRA-98 / G3)</name>
    <dbReference type="NCBI Taxonomy" id="412133"/>
    <lineage>
        <taxon>Eukaryota</taxon>
        <taxon>Metamonada</taxon>
        <taxon>Parabasalia</taxon>
        <taxon>Trichomonadida</taxon>
        <taxon>Trichomonadidae</taxon>
        <taxon>Trichomonas</taxon>
    </lineage>
</organism>
<dbReference type="KEGG" id="tva:4720714"/>
<dbReference type="VEuPathDB" id="TrichDB:TVAGG3_0993990"/>
<sequence>MEDLEIKYKITRYTNIIKEIQNWNSTEFAERQQVLASLHEELEKEIAKEEKYQSTISKKLDEIAALKLMISERVSDTNGFSTKLPN</sequence>
<dbReference type="AlphaFoldDB" id="A2D7N1"/>
<name>A2D7N1_TRIV3</name>
<dbReference type="VEuPathDB" id="TrichDB:TVAG_120860"/>
<reference evidence="1" key="2">
    <citation type="journal article" date="2007" name="Science">
        <title>Draft genome sequence of the sexually transmitted pathogen Trichomonas vaginalis.</title>
        <authorList>
            <person name="Carlton J.M."/>
            <person name="Hirt R.P."/>
            <person name="Silva J.C."/>
            <person name="Delcher A.L."/>
            <person name="Schatz M."/>
            <person name="Zhao Q."/>
            <person name="Wortman J.R."/>
            <person name="Bidwell S.L."/>
            <person name="Alsmark U.C.M."/>
            <person name="Besteiro S."/>
            <person name="Sicheritz-Ponten T."/>
            <person name="Noel C.J."/>
            <person name="Dacks J.B."/>
            <person name="Foster P.G."/>
            <person name="Simillion C."/>
            <person name="Van de Peer Y."/>
            <person name="Miranda-Saavedra D."/>
            <person name="Barton G.J."/>
            <person name="Westrop G.D."/>
            <person name="Mueller S."/>
            <person name="Dessi D."/>
            <person name="Fiori P.L."/>
            <person name="Ren Q."/>
            <person name="Paulsen I."/>
            <person name="Zhang H."/>
            <person name="Bastida-Corcuera F.D."/>
            <person name="Simoes-Barbosa A."/>
            <person name="Brown M.T."/>
            <person name="Hayes R.D."/>
            <person name="Mukherjee M."/>
            <person name="Okumura C.Y."/>
            <person name="Schneider R."/>
            <person name="Smith A.J."/>
            <person name="Vanacova S."/>
            <person name="Villalvazo M."/>
            <person name="Haas B.J."/>
            <person name="Pertea M."/>
            <person name="Feldblyum T.V."/>
            <person name="Utterback T.R."/>
            <person name="Shu C.L."/>
            <person name="Osoegawa K."/>
            <person name="de Jong P.J."/>
            <person name="Hrdy I."/>
            <person name="Horvathova L."/>
            <person name="Zubacova Z."/>
            <person name="Dolezal P."/>
            <person name="Malik S.B."/>
            <person name="Logsdon J.M. Jr."/>
            <person name="Henze K."/>
            <person name="Gupta A."/>
            <person name="Wang C.C."/>
            <person name="Dunne R.L."/>
            <person name="Upcroft J.A."/>
            <person name="Upcroft P."/>
            <person name="White O."/>
            <person name="Salzberg S.L."/>
            <person name="Tang P."/>
            <person name="Chiu C.-H."/>
            <person name="Lee Y.-S."/>
            <person name="Embley T.M."/>
            <person name="Coombs G.H."/>
            <person name="Mottram J.C."/>
            <person name="Tachezy J."/>
            <person name="Fraser-Liggett C.M."/>
            <person name="Johnson P.J."/>
        </authorList>
    </citation>
    <scope>NUCLEOTIDE SEQUENCE [LARGE SCALE GENOMIC DNA]</scope>
    <source>
        <strain evidence="1">G3</strain>
    </source>
</reference>
<proteinExistence type="predicted"/>
<evidence type="ECO:0000313" key="2">
    <source>
        <dbReference type="Proteomes" id="UP000001542"/>
    </source>
</evidence>
<protein>
    <submittedName>
        <fullName evidence="1">Uncharacterized protein</fullName>
    </submittedName>
</protein>
<keyword evidence="2" id="KW-1185">Reference proteome</keyword>